<feature type="signal peptide" evidence="2">
    <location>
        <begin position="1"/>
        <end position="22"/>
    </location>
</feature>
<keyword evidence="1" id="KW-1133">Transmembrane helix</keyword>
<organism evidence="4 5">
    <name type="scientific">Quisquiliibacterium transsilvanicum</name>
    <dbReference type="NCBI Taxonomy" id="1549638"/>
    <lineage>
        <taxon>Bacteria</taxon>
        <taxon>Pseudomonadati</taxon>
        <taxon>Pseudomonadota</taxon>
        <taxon>Betaproteobacteria</taxon>
        <taxon>Burkholderiales</taxon>
        <taxon>Burkholderiaceae</taxon>
        <taxon>Quisquiliibacterium</taxon>
    </lineage>
</organism>
<dbReference type="EMBL" id="JACHGB010000001">
    <property type="protein sequence ID" value="MBB5270640.1"/>
    <property type="molecule type" value="Genomic_DNA"/>
</dbReference>
<sequence>MLLPVRLVFSFAAISLSTLAAAAPITFSAGGDGSAASIQSTVDSFRLALGTPSNGDAPGPLAGGRREINWDGGGSTNTTAAITPFNTFLDTRGVQLSTPGTGLSQATPDGLEGLFSNPTYGETFGPFSSARLLVPVGSNITDVLFFLPGSNGAVAATVSGFGAVFTDVDLANSTTIALFDAYGNSLYSASVEAGTVADGSLSFLGVVFNGGERIARARITTGNSALGPNDGVGVDVVAMDDFIYGEPLAAVPAPGTLALLGLGLAGFAAAWRRER</sequence>
<accession>A0A7W8M7X2</accession>
<evidence type="ECO:0000256" key="2">
    <source>
        <dbReference type="SAM" id="SignalP"/>
    </source>
</evidence>
<reference evidence="4 5" key="1">
    <citation type="submission" date="2020-08" db="EMBL/GenBank/DDBJ databases">
        <title>Genomic Encyclopedia of Type Strains, Phase IV (KMG-IV): sequencing the most valuable type-strain genomes for metagenomic binning, comparative biology and taxonomic classification.</title>
        <authorList>
            <person name="Goeker M."/>
        </authorList>
    </citation>
    <scope>NUCLEOTIDE SEQUENCE [LARGE SCALE GENOMIC DNA]</scope>
    <source>
        <strain evidence="4 5">DSM 29781</strain>
    </source>
</reference>
<dbReference type="Proteomes" id="UP000532440">
    <property type="component" value="Unassembled WGS sequence"/>
</dbReference>
<evidence type="ECO:0000256" key="1">
    <source>
        <dbReference type="SAM" id="Phobius"/>
    </source>
</evidence>
<feature type="chain" id="PRO_5031005038" description="Ice-binding protein C-terminal domain-containing protein" evidence="2">
    <location>
        <begin position="23"/>
        <end position="275"/>
    </location>
</feature>
<name>A0A7W8M7X2_9BURK</name>
<proteinExistence type="predicted"/>
<keyword evidence="1" id="KW-0812">Transmembrane</keyword>
<feature type="domain" description="Ice-binding protein C-terminal" evidence="3">
    <location>
        <begin position="250"/>
        <end position="273"/>
    </location>
</feature>
<feature type="transmembrane region" description="Helical" evidence="1">
    <location>
        <begin position="249"/>
        <end position="271"/>
    </location>
</feature>
<keyword evidence="2" id="KW-0732">Signal</keyword>
<dbReference type="InterPro" id="IPR013424">
    <property type="entry name" value="Ice-binding_C"/>
</dbReference>
<comment type="caution">
    <text evidence="4">The sequence shown here is derived from an EMBL/GenBank/DDBJ whole genome shotgun (WGS) entry which is preliminary data.</text>
</comment>
<dbReference type="RefSeq" id="WP_183964134.1">
    <property type="nucleotide sequence ID" value="NZ_BAABEW010000004.1"/>
</dbReference>
<dbReference type="NCBIfam" id="TIGR02595">
    <property type="entry name" value="PEP_CTERM"/>
    <property type="match status" value="1"/>
</dbReference>
<keyword evidence="1" id="KW-0472">Membrane</keyword>
<evidence type="ECO:0000313" key="5">
    <source>
        <dbReference type="Proteomes" id="UP000532440"/>
    </source>
</evidence>
<evidence type="ECO:0000259" key="3">
    <source>
        <dbReference type="Pfam" id="PF07589"/>
    </source>
</evidence>
<dbReference type="Pfam" id="PF07589">
    <property type="entry name" value="PEP-CTERM"/>
    <property type="match status" value="1"/>
</dbReference>
<gene>
    <name evidence="4" type="ORF">HNQ70_000624</name>
</gene>
<evidence type="ECO:0000313" key="4">
    <source>
        <dbReference type="EMBL" id="MBB5270640.1"/>
    </source>
</evidence>
<protein>
    <recommendedName>
        <fullName evidence="3">Ice-binding protein C-terminal domain-containing protein</fullName>
    </recommendedName>
</protein>
<dbReference type="AlphaFoldDB" id="A0A7W8M7X2"/>
<keyword evidence="5" id="KW-1185">Reference proteome</keyword>